<proteinExistence type="predicted"/>
<accession>A0A9R0JCA3</accession>
<feature type="compositionally biased region" description="Polar residues" evidence="2">
    <location>
        <begin position="290"/>
        <end position="304"/>
    </location>
</feature>
<dbReference type="SUPFAM" id="SSF54495">
    <property type="entry name" value="UBC-like"/>
    <property type="match status" value="1"/>
</dbReference>
<evidence type="ECO:0000256" key="2">
    <source>
        <dbReference type="SAM" id="MobiDB-lite"/>
    </source>
</evidence>
<dbReference type="GO" id="GO:0016567">
    <property type="term" value="P:protein ubiquitination"/>
    <property type="evidence" value="ECO:0007669"/>
    <property type="project" value="TreeGrafter"/>
</dbReference>
<dbReference type="SMART" id="SM00184">
    <property type="entry name" value="RING"/>
    <property type="match status" value="1"/>
</dbReference>
<evidence type="ECO:0000259" key="4">
    <source>
        <dbReference type="PROSITE" id="PS50908"/>
    </source>
</evidence>
<feature type="compositionally biased region" description="Basic residues" evidence="2">
    <location>
        <begin position="348"/>
        <end position="360"/>
    </location>
</feature>
<dbReference type="GO" id="GO:0061630">
    <property type="term" value="F:ubiquitin protein ligase activity"/>
    <property type="evidence" value="ECO:0000318"/>
    <property type="project" value="GO_Central"/>
</dbReference>
<dbReference type="InterPro" id="IPR039133">
    <property type="entry name" value="RNF25"/>
</dbReference>
<feature type="domain" description="RWD" evidence="4">
    <location>
        <begin position="9"/>
        <end position="115"/>
    </location>
</feature>
<organism evidence="5 6">
    <name type="scientific">Spinacia oleracea</name>
    <name type="common">Spinach</name>
    <dbReference type="NCBI Taxonomy" id="3562"/>
    <lineage>
        <taxon>Eukaryota</taxon>
        <taxon>Viridiplantae</taxon>
        <taxon>Streptophyta</taxon>
        <taxon>Embryophyta</taxon>
        <taxon>Tracheophyta</taxon>
        <taxon>Spermatophyta</taxon>
        <taxon>Magnoliopsida</taxon>
        <taxon>eudicotyledons</taxon>
        <taxon>Gunneridae</taxon>
        <taxon>Pentapetalae</taxon>
        <taxon>Caryophyllales</taxon>
        <taxon>Chenopodiaceae</taxon>
        <taxon>Chenopodioideae</taxon>
        <taxon>Anserineae</taxon>
        <taxon>Spinacia</taxon>
    </lineage>
</organism>
<dbReference type="Pfam" id="PF05773">
    <property type="entry name" value="RWD"/>
    <property type="match status" value="1"/>
</dbReference>
<dbReference type="SMART" id="SM00591">
    <property type="entry name" value="RWD"/>
    <property type="match status" value="1"/>
</dbReference>
<dbReference type="InterPro" id="IPR013083">
    <property type="entry name" value="Znf_RING/FYVE/PHD"/>
</dbReference>
<dbReference type="PROSITE" id="PS50089">
    <property type="entry name" value="ZF_RING_2"/>
    <property type="match status" value="1"/>
</dbReference>
<reference evidence="6" key="2">
    <citation type="submission" date="2025-08" db="UniProtKB">
        <authorList>
            <consortium name="RefSeq"/>
        </authorList>
    </citation>
    <scope>IDENTIFICATION</scope>
    <source>
        <tissue evidence="6">Leaf</tissue>
    </source>
</reference>
<dbReference type="GeneID" id="110803935"/>
<dbReference type="Gene3D" id="3.10.110.10">
    <property type="entry name" value="Ubiquitin Conjugating Enzyme"/>
    <property type="match status" value="1"/>
</dbReference>
<dbReference type="GO" id="GO:0072344">
    <property type="term" value="P:rescue of stalled ribosome"/>
    <property type="evidence" value="ECO:0000318"/>
    <property type="project" value="GO_Central"/>
</dbReference>
<dbReference type="GO" id="GO:0005634">
    <property type="term" value="C:nucleus"/>
    <property type="evidence" value="ECO:0000318"/>
    <property type="project" value="GO_Central"/>
</dbReference>
<dbReference type="CDD" id="cd23818">
    <property type="entry name" value="RWD_RNF25"/>
    <property type="match status" value="1"/>
</dbReference>
<evidence type="ECO:0000313" key="5">
    <source>
        <dbReference type="Proteomes" id="UP000813463"/>
    </source>
</evidence>
<keyword evidence="1" id="KW-0479">Metal-binding</keyword>
<dbReference type="AlphaFoldDB" id="A0A9R0JCA3"/>
<dbReference type="Proteomes" id="UP000813463">
    <property type="component" value="Chromosome 2"/>
</dbReference>
<dbReference type="SUPFAM" id="SSF57850">
    <property type="entry name" value="RING/U-box"/>
    <property type="match status" value="1"/>
</dbReference>
<keyword evidence="1" id="KW-0862">Zinc</keyword>
<evidence type="ECO:0000259" key="3">
    <source>
        <dbReference type="PROSITE" id="PS50089"/>
    </source>
</evidence>
<dbReference type="PANTHER" id="PTHR13198:SF4">
    <property type="entry name" value="E3 UBIQUITIN-PROTEIN LIGASE RNF25"/>
    <property type="match status" value="1"/>
</dbReference>
<name>A0A9R0JCA3_SPIOL</name>
<dbReference type="GO" id="GO:0006511">
    <property type="term" value="P:ubiquitin-dependent protein catabolic process"/>
    <property type="evidence" value="ECO:0000318"/>
    <property type="project" value="GO_Central"/>
</dbReference>
<dbReference type="InterPro" id="IPR006575">
    <property type="entry name" value="RWD_dom"/>
</dbReference>
<evidence type="ECO:0000256" key="1">
    <source>
        <dbReference type="PROSITE-ProRule" id="PRU00175"/>
    </source>
</evidence>
<protein>
    <submittedName>
        <fullName evidence="6">Uncharacterized protein isoform X1</fullName>
    </submittedName>
</protein>
<dbReference type="RefSeq" id="XP_021865177.2">
    <property type="nucleotide sequence ID" value="XM_022009485.2"/>
</dbReference>
<dbReference type="InterPro" id="IPR001841">
    <property type="entry name" value="Znf_RING"/>
</dbReference>
<keyword evidence="5" id="KW-1185">Reference proteome</keyword>
<evidence type="ECO:0000313" key="6">
    <source>
        <dbReference type="RefSeq" id="XP_021865177.2"/>
    </source>
</evidence>
<feature type="domain" description="RING-type" evidence="3">
    <location>
        <begin position="122"/>
        <end position="170"/>
    </location>
</feature>
<dbReference type="InterPro" id="IPR016135">
    <property type="entry name" value="UBQ-conjugating_enzyme/RWD"/>
</dbReference>
<gene>
    <name evidence="6" type="primary">LOC110803935</name>
</gene>
<feature type="compositionally biased region" description="Polar residues" evidence="2">
    <location>
        <begin position="335"/>
        <end position="345"/>
    </location>
</feature>
<dbReference type="KEGG" id="soe:110803935"/>
<dbReference type="GO" id="GO:0008270">
    <property type="term" value="F:zinc ion binding"/>
    <property type="evidence" value="ECO:0007669"/>
    <property type="project" value="UniProtKB-KW"/>
</dbReference>
<keyword evidence="1" id="KW-0863">Zinc-finger</keyword>
<dbReference type="Gene3D" id="3.30.40.10">
    <property type="entry name" value="Zinc/RING finger domain, C3HC4 (zinc finger)"/>
    <property type="match status" value="1"/>
</dbReference>
<sequence>MAEEEEVRMEVEAAEAVYGDDCIILNRFPPHLHLHIKPRTADVDSQQFVEATIELRAGPQYPSDTPYVGIIGSKGLDEKRQKHLISGLHDKADELTSCSMLVALCEEAVEILTSMNHPEGDCPLCLYPLVPEDKNSEAQPFMKLMSCFHCFHCECIVRWLKWIQKQNETCRGTSSTKSSTVDEENDLVSDLCKVMGNSTGNCPVCRKVFLAKDIDHVLNLVGSHDADSDVYEKELVEKVLQCDLETSRRQKFETILELQQQYGGLIEPPKDNVLFSRLSLQELVREDTEVTNGEANEQQHNNQIVREEPESSSSTNRSRETRKQHQRGHTVVVEPTSNGPSTRPSAGQRRHSGTRRHSKNYPRWQPKPTPGKE</sequence>
<reference evidence="5" key="1">
    <citation type="journal article" date="2021" name="Nat. Commun.">
        <title>Genomic analyses provide insights into spinach domestication and the genetic basis of agronomic traits.</title>
        <authorList>
            <person name="Cai X."/>
            <person name="Sun X."/>
            <person name="Xu C."/>
            <person name="Sun H."/>
            <person name="Wang X."/>
            <person name="Ge C."/>
            <person name="Zhang Z."/>
            <person name="Wang Q."/>
            <person name="Fei Z."/>
            <person name="Jiao C."/>
            <person name="Wang Q."/>
        </authorList>
    </citation>
    <scope>NUCLEOTIDE SEQUENCE [LARGE SCALE GENOMIC DNA]</scope>
    <source>
        <strain evidence="5">cv. Varoflay</strain>
    </source>
</reference>
<dbReference type="PANTHER" id="PTHR13198">
    <property type="entry name" value="RING FINGER PROTEIN 25"/>
    <property type="match status" value="1"/>
</dbReference>
<dbReference type="PROSITE" id="PS50908">
    <property type="entry name" value="RWD"/>
    <property type="match status" value="1"/>
</dbReference>
<feature type="region of interest" description="Disordered" evidence="2">
    <location>
        <begin position="289"/>
        <end position="373"/>
    </location>
</feature>